<evidence type="ECO:0000256" key="1">
    <source>
        <dbReference type="SAM" id="Coils"/>
    </source>
</evidence>
<evidence type="ECO:0000313" key="4">
    <source>
        <dbReference type="Proteomes" id="UP000001514"/>
    </source>
</evidence>
<dbReference type="InterPro" id="IPR046845">
    <property type="entry name" value="ASY3-like_CC"/>
</dbReference>
<dbReference type="InParanoid" id="D8R0T7"/>
<name>D8R0T7_SELML</name>
<sequence>MAPGEIPGADADLGLDLSSDIQGILTALQQVRKKAKTDGQKKNEEILNSVKSEILSLADEAKHKSDKERQTLLKAATKLAKECEASLKAEATKYQSIYEKFCKEREDHLRSYEDTFSKFEEGKEALLTRLEQQRKKEKTLVSDLQKSCSDKIAAAEEQVKKKSQEDKSFTMLRKTLGSFFEDIED</sequence>
<reference evidence="3 4" key="1">
    <citation type="journal article" date="2011" name="Science">
        <title>The Selaginella genome identifies genetic changes associated with the evolution of vascular plants.</title>
        <authorList>
            <person name="Banks J.A."/>
            <person name="Nishiyama T."/>
            <person name="Hasebe M."/>
            <person name="Bowman J.L."/>
            <person name="Gribskov M."/>
            <person name="dePamphilis C."/>
            <person name="Albert V.A."/>
            <person name="Aono N."/>
            <person name="Aoyama T."/>
            <person name="Ambrose B.A."/>
            <person name="Ashton N.W."/>
            <person name="Axtell M.J."/>
            <person name="Barker E."/>
            <person name="Barker M.S."/>
            <person name="Bennetzen J.L."/>
            <person name="Bonawitz N.D."/>
            <person name="Chapple C."/>
            <person name="Cheng C."/>
            <person name="Correa L.G."/>
            <person name="Dacre M."/>
            <person name="DeBarry J."/>
            <person name="Dreyer I."/>
            <person name="Elias M."/>
            <person name="Engstrom E.M."/>
            <person name="Estelle M."/>
            <person name="Feng L."/>
            <person name="Finet C."/>
            <person name="Floyd S.K."/>
            <person name="Frommer W.B."/>
            <person name="Fujita T."/>
            <person name="Gramzow L."/>
            <person name="Gutensohn M."/>
            <person name="Harholt J."/>
            <person name="Hattori M."/>
            <person name="Heyl A."/>
            <person name="Hirai T."/>
            <person name="Hiwatashi Y."/>
            <person name="Ishikawa M."/>
            <person name="Iwata M."/>
            <person name="Karol K.G."/>
            <person name="Koehler B."/>
            <person name="Kolukisaoglu U."/>
            <person name="Kubo M."/>
            <person name="Kurata T."/>
            <person name="Lalonde S."/>
            <person name="Li K."/>
            <person name="Li Y."/>
            <person name="Litt A."/>
            <person name="Lyons E."/>
            <person name="Manning G."/>
            <person name="Maruyama T."/>
            <person name="Michael T.P."/>
            <person name="Mikami K."/>
            <person name="Miyazaki S."/>
            <person name="Morinaga S."/>
            <person name="Murata T."/>
            <person name="Mueller-Roeber B."/>
            <person name="Nelson D.R."/>
            <person name="Obara M."/>
            <person name="Oguri Y."/>
            <person name="Olmstead R.G."/>
            <person name="Onodera N."/>
            <person name="Petersen B.L."/>
            <person name="Pils B."/>
            <person name="Prigge M."/>
            <person name="Rensing S.A."/>
            <person name="Riano-Pachon D.M."/>
            <person name="Roberts A.W."/>
            <person name="Sato Y."/>
            <person name="Scheller H.V."/>
            <person name="Schulz B."/>
            <person name="Schulz C."/>
            <person name="Shakirov E.V."/>
            <person name="Shibagaki N."/>
            <person name="Shinohara N."/>
            <person name="Shippen D.E."/>
            <person name="Soerensen I."/>
            <person name="Sotooka R."/>
            <person name="Sugimoto N."/>
            <person name="Sugita M."/>
            <person name="Sumikawa N."/>
            <person name="Tanurdzic M."/>
            <person name="Theissen G."/>
            <person name="Ulvskov P."/>
            <person name="Wakazuki S."/>
            <person name="Weng J.K."/>
            <person name="Willats W.W."/>
            <person name="Wipf D."/>
            <person name="Wolf P.G."/>
            <person name="Yang L."/>
            <person name="Zimmer A.D."/>
            <person name="Zhu Q."/>
            <person name="Mitros T."/>
            <person name="Hellsten U."/>
            <person name="Loque D."/>
            <person name="Otillar R."/>
            <person name="Salamov A."/>
            <person name="Schmutz J."/>
            <person name="Shapiro H."/>
            <person name="Lindquist E."/>
            <person name="Lucas S."/>
            <person name="Rokhsar D."/>
            <person name="Grigoriev I.V."/>
        </authorList>
    </citation>
    <scope>NUCLEOTIDE SEQUENCE [LARGE SCALE GENOMIC DNA]</scope>
</reference>
<dbReference type="eggNOG" id="ENOG502QVWB">
    <property type="taxonomic scope" value="Eukaryota"/>
</dbReference>
<protein>
    <recommendedName>
        <fullName evidence="2">Meiosis-specific protein ASY3-like coiled-coil domain-containing protein</fullName>
    </recommendedName>
</protein>
<dbReference type="FunCoup" id="D8R0T7">
    <property type="interactions" value="130"/>
</dbReference>
<feature type="coiled-coil region" evidence="1">
    <location>
        <begin position="127"/>
        <end position="165"/>
    </location>
</feature>
<evidence type="ECO:0000259" key="2">
    <source>
        <dbReference type="Pfam" id="PF20435"/>
    </source>
</evidence>
<dbReference type="PANTHER" id="PTHR35295:SF1">
    <property type="entry name" value="DNA LIGASE-LIKE PROTEIN"/>
    <property type="match status" value="1"/>
</dbReference>
<dbReference type="HOGENOM" id="CLU_082257_2_0_1"/>
<dbReference type="PANTHER" id="PTHR35295">
    <property type="entry name" value="DNA LIGASE-LIKE PROTEIN"/>
    <property type="match status" value="1"/>
</dbReference>
<dbReference type="Gramene" id="EFJ34138">
    <property type="protein sequence ID" value="EFJ34138"/>
    <property type="gene ID" value="SELMODRAFT_406585"/>
</dbReference>
<accession>D8R0T7</accession>
<proteinExistence type="predicted"/>
<keyword evidence="1" id="KW-0175">Coiled coil</keyword>
<dbReference type="Pfam" id="PF20435">
    <property type="entry name" value="ASY3-like"/>
    <property type="match status" value="1"/>
</dbReference>
<keyword evidence="4" id="KW-1185">Reference proteome</keyword>
<dbReference type="OMA" id="TMISEHE"/>
<dbReference type="STRING" id="88036.D8R0T7"/>
<dbReference type="Proteomes" id="UP000001514">
    <property type="component" value="Unassembled WGS sequence"/>
</dbReference>
<feature type="domain" description="Meiosis-specific protein ASY3-like coiled-coil" evidence="2">
    <location>
        <begin position="21"/>
        <end position="161"/>
    </location>
</feature>
<dbReference type="KEGG" id="smo:SELMODRAFT_406585"/>
<dbReference type="EMBL" id="GL377570">
    <property type="protein sequence ID" value="EFJ34138.1"/>
    <property type="molecule type" value="Genomic_DNA"/>
</dbReference>
<dbReference type="OrthoDB" id="185373at2759"/>
<organism evidence="4">
    <name type="scientific">Selaginella moellendorffii</name>
    <name type="common">Spikemoss</name>
    <dbReference type="NCBI Taxonomy" id="88036"/>
    <lineage>
        <taxon>Eukaryota</taxon>
        <taxon>Viridiplantae</taxon>
        <taxon>Streptophyta</taxon>
        <taxon>Embryophyta</taxon>
        <taxon>Tracheophyta</taxon>
        <taxon>Lycopodiopsida</taxon>
        <taxon>Selaginellales</taxon>
        <taxon>Selaginellaceae</taxon>
        <taxon>Selaginella</taxon>
    </lineage>
</organism>
<dbReference type="AlphaFoldDB" id="D8R0T7"/>
<evidence type="ECO:0000313" key="3">
    <source>
        <dbReference type="EMBL" id="EFJ34138.1"/>
    </source>
</evidence>
<gene>
    <name evidence="3" type="ORF">SELMODRAFT_406585</name>
</gene>